<dbReference type="AlphaFoldDB" id="A0AA42CK29"/>
<evidence type="ECO:0000313" key="2">
    <source>
        <dbReference type="EMBL" id="MCW6508761.1"/>
    </source>
</evidence>
<evidence type="ECO:0000256" key="1">
    <source>
        <dbReference type="SAM" id="SignalP"/>
    </source>
</evidence>
<gene>
    <name evidence="2" type="ORF">M8523_12105</name>
</gene>
<proteinExistence type="predicted"/>
<dbReference type="EMBL" id="JAMOIM010000007">
    <property type="protein sequence ID" value="MCW6508761.1"/>
    <property type="molecule type" value="Genomic_DNA"/>
</dbReference>
<keyword evidence="1" id="KW-0732">Signal</keyword>
<dbReference type="RefSeq" id="WP_282585132.1">
    <property type="nucleotide sequence ID" value="NZ_JAMOIM010000007.1"/>
</dbReference>
<evidence type="ECO:0000313" key="3">
    <source>
        <dbReference type="Proteomes" id="UP001165667"/>
    </source>
</evidence>
<accession>A0AA42CK29</accession>
<feature type="chain" id="PRO_5041322613" evidence="1">
    <location>
        <begin position="22"/>
        <end position="45"/>
    </location>
</feature>
<organism evidence="2 3">
    <name type="scientific">Lichenifustis flavocetrariae</name>
    <dbReference type="NCBI Taxonomy" id="2949735"/>
    <lineage>
        <taxon>Bacteria</taxon>
        <taxon>Pseudomonadati</taxon>
        <taxon>Pseudomonadota</taxon>
        <taxon>Alphaproteobacteria</taxon>
        <taxon>Hyphomicrobiales</taxon>
        <taxon>Lichenihabitantaceae</taxon>
        <taxon>Lichenifustis</taxon>
    </lineage>
</organism>
<comment type="caution">
    <text evidence="2">The sequence shown here is derived from an EMBL/GenBank/DDBJ whole genome shotgun (WGS) entry which is preliminary data.</text>
</comment>
<keyword evidence="3" id="KW-1185">Reference proteome</keyword>
<name>A0AA42CK29_9HYPH</name>
<feature type="signal peptide" evidence="1">
    <location>
        <begin position="1"/>
        <end position="21"/>
    </location>
</feature>
<sequence length="45" mass="4566">MNMIRTLTCIALIACPTAVMAADVAPLDVPAKTLPVPAADISPGM</sequence>
<reference evidence="2" key="1">
    <citation type="submission" date="2022-05" db="EMBL/GenBank/DDBJ databases">
        <authorList>
            <person name="Pankratov T."/>
        </authorList>
    </citation>
    <scope>NUCLEOTIDE SEQUENCE</scope>
    <source>
        <strain evidence="2">BP6-180914</strain>
    </source>
</reference>
<protein>
    <submittedName>
        <fullName evidence="2">Uncharacterized protein</fullName>
    </submittedName>
</protein>
<dbReference type="Proteomes" id="UP001165667">
    <property type="component" value="Unassembled WGS sequence"/>
</dbReference>